<accession>A0A2M9G1N5</accession>
<proteinExistence type="predicted"/>
<evidence type="ECO:0000256" key="5">
    <source>
        <dbReference type="SAM" id="MobiDB-lite"/>
    </source>
</evidence>
<reference evidence="7 8" key="1">
    <citation type="submission" date="2017-11" db="EMBL/GenBank/DDBJ databases">
        <title>Draft genome sequence of Rhizobiales bacterium SY3-13.</title>
        <authorList>
            <person name="Sun C."/>
        </authorList>
    </citation>
    <scope>NUCLEOTIDE SEQUENCE [LARGE SCALE GENOMIC DNA]</scope>
    <source>
        <strain evidence="7 8">SY3-13</strain>
    </source>
</reference>
<feature type="transmembrane region" description="Helical" evidence="6">
    <location>
        <begin position="6"/>
        <end position="23"/>
    </location>
</feature>
<sequence length="216" mass="23289">MTFADLVVIGIIAISVLFSFFFGFVWEVLFFASWVGAALAAYFGFPHVSPWVEAQIGYGLGADIVSAVAIFIAALVILMIVTQFIAGRVRRSGAVSIADRLLGILFGAARGALVVIALWLVIDYIAPDDPPETVRDARSLPLIKQAAETVLSTVPQALKERARAASDDARDKAGAAEDMIDAGRRLQGQDETPGKGYSEEDSRQLERMIDGNTNDR</sequence>
<dbReference type="OrthoDB" id="9806894at2"/>
<feature type="transmembrane region" description="Helical" evidence="6">
    <location>
        <begin position="101"/>
        <end position="122"/>
    </location>
</feature>
<dbReference type="InterPro" id="IPR003825">
    <property type="entry name" value="Colicin-V_CvpA"/>
</dbReference>
<dbReference type="Proteomes" id="UP000229498">
    <property type="component" value="Unassembled WGS sequence"/>
</dbReference>
<dbReference type="RefSeq" id="WP_109793657.1">
    <property type="nucleotide sequence ID" value="NZ_PHIG01000032.1"/>
</dbReference>
<dbReference type="EMBL" id="PHIG01000032">
    <property type="protein sequence ID" value="PJK29632.1"/>
    <property type="molecule type" value="Genomic_DNA"/>
</dbReference>
<dbReference type="GO" id="GO:0016020">
    <property type="term" value="C:membrane"/>
    <property type="evidence" value="ECO:0007669"/>
    <property type="project" value="UniProtKB-SubCell"/>
</dbReference>
<feature type="compositionally biased region" description="Basic and acidic residues" evidence="5">
    <location>
        <begin position="162"/>
        <end position="188"/>
    </location>
</feature>
<feature type="region of interest" description="Disordered" evidence="5">
    <location>
        <begin position="162"/>
        <end position="216"/>
    </location>
</feature>
<name>A0A2M9G1N5_9PROT</name>
<protein>
    <recommendedName>
        <fullName evidence="9">Colicin V production protein</fullName>
    </recommendedName>
</protein>
<feature type="transmembrane region" description="Helical" evidence="6">
    <location>
        <begin position="28"/>
        <end position="45"/>
    </location>
</feature>
<comment type="subcellular location">
    <subcellularLocation>
        <location evidence="1">Membrane</location>
        <topology evidence="1">Multi-pass membrane protein</topology>
    </subcellularLocation>
</comment>
<feature type="transmembrane region" description="Helical" evidence="6">
    <location>
        <begin position="65"/>
        <end position="89"/>
    </location>
</feature>
<evidence type="ECO:0000256" key="3">
    <source>
        <dbReference type="ARBA" id="ARBA00022989"/>
    </source>
</evidence>
<organism evidence="7 8">
    <name type="scientific">Minwuia thermotolerans</name>
    <dbReference type="NCBI Taxonomy" id="2056226"/>
    <lineage>
        <taxon>Bacteria</taxon>
        <taxon>Pseudomonadati</taxon>
        <taxon>Pseudomonadota</taxon>
        <taxon>Alphaproteobacteria</taxon>
        <taxon>Minwuiales</taxon>
        <taxon>Minwuiaceae</taxon>
        <taxon>Minwuia</taxon>
    </lineage>
</organism>
<dbReference type="AlphaFoldDB" id="A0A2M9G1N5"/>
<gene>
    <name evidence="7" type="ORF">CVT23_11310</name>
</gene>
<evidence type="ECO:0000256" key="1">
    <source>
        <dbReference type="ARBA" id="ARBA00004141"/>
    </source>
</evidence>
<comment type="caution">
    <text evidence="7">The sequence shown here is derived from an EMBL/GenBank/DDBJ whole genome shotgun (WGS) entry which is preliminary data.</text>
</comment>
<dbReference type="Pfam" id="PF02674">
    <property type="entry name" value="Colicin_V"/>
    <property type="match status" value="1"/>
</dbReference>
<evidence type="ECO:0000313" key="7">
    <source>
        <dbReference type="EMBL" id="PJK29632.1"/>
    </source>
</evidence>
<evidence type="ECO:0000256" key="4">
    <source>
        <dbReference type="ARBA" id="ARBA00023136"/>
    </source>
</evidence>
<keyword evidence="4 6" id="KW-0472">Membrane</keyword>
<evidence type="ECO:0000256" key="2">
    <source>
        <dbReference type="ARBA" id="ARBA00022692"/>
    </source>
</evidence>
<dbReference type="PANTHER" id="PTHR36926">
    <property type="entry name" value="COLICIN V PRODUCTION PROTEIN"/>
    <property type="match status" value="1"/>
</dbReference>
<feature type="compositionally biased region" description="Basic and acidic residues" evidence="5">
    <location>
        <begin position="197"/>
        <end position="216"/>
    </location>
</feature>
<dbReference type="PANTHER" id="PTHR36926:SF1">
    <property type="entry name" value="COLICIN V PRODUCTION PROTEIN"/>
    <property type="match status" value="1"/>
</dbReference>
<keyword evidence="2 6" id="KW-0812">Transmembrane</keyword>
<evidence type="ECO:0000313" key="8">
    <source>
        <dbReference type="Proteomes" id="UP000229498"/>
    </source>
</evidence>
<dbReference type="GO" id="GO:0009403">
    <property type="term" value="P:toxin biosynthetic process"/>
    <property type="evidence" value="ECO:0007669"/>
    <property type="project" value="InterPro"/>
</dbReference>
<keyword evidence="8" id="KW-1185">Reference proteome</keyword>
<keyword evidence="3 6" id="KW-1133">Transmembrane helix</keyword>
<dbReference type="InterPro" id="IPR052719">
    <property type="entry name" value="CvpA-like"/>
</dbReference>
<evidence type="ECO:0008006" key="9">
    <source>
        <dbReference type="Google" id="ProtNLM"/>
    </source>
</evidence>
<evidence type="ECO:0000256" key="6">
    <source>
        <dbReference type="SAM" id="Phobius"/>
    </source>
</evidence>